<sequence>MPRLSFGSRSTSNSFSRLKKIRIKTWWRQLVHQNNDDSSSPQTWRSLSPSQPPLPFVTSPLETDRTAKVNSVPQTEQGPILQTPTFPSITKFRKSTGSNNNRNLSRPLYTIFEESEIVMTESSSHTNKLPIQHEEKQSPRNSVQSNASSADSSVSSTTSYHPPSTWPAEEPQFKTNIIGNESKCKRKFAKMVQAAYRFGIDHKDDMPTEMKILFDANDNIEGMCLTLKGQTELHKFNGNPQYIPPELSVQKAYNSEMTDVWVLGVSLYRMLVGNYPFSALNDRRLFRKMLYADFRIPTELSEDAKDLIRRMLAPEANRASLDLVMFHPWLKPHKILADPLPADQQQPQQPSPAPIAPLPPSVPPEPVIKQKKKRKTVKRVFVKAMVFLVEGPYPPPRQPYRELAHLGKKSPRRGGEA</sequence>
<feature type="compositionally biased region" description="Polar residues" evidence="1">
    <location>
        <begin position="95"/>
        <end position="104"/>
    </location>
</feature>
<dbReference type="SMART" id="SM00220">
    <property type="entry name" value="S_TKc"/>
    <property type="match status" value="1"/>
</dbReference>
<evidence type="ECO:0000259" key="2">
    <source>
        <dbReference type="PROSITE" id="PS50011"/>
    </source>
</evidence>
<dbReference type="InterPro" id="IPR000719">
    <property type="entry name" value="Prot_kinase_dom"/>
</dbReference>
<dbReference type="PANTHER" id="PTHR22961:SF13">
    <property type="entry name" value="TRIBBLES"/>
    <property type="match status" value="1"/>
</dbReference>
<dbReference type="Proteomes" id="UP000605846">
    <property type="component" value="Unassembled WGS sequence"/>
</dbReference>
<evidence type="ECO:0000256" key="1">
    <source>
        <dbReference type="SAM" id="MobiDB-lite"/>
    </source>
</evidence>
<feature type="region of interest" description="Disordered" evidence="1">
    <location>
        <begin position="340"/>
        <end position="376"/>
    </location>
</feature>
<keyword evidence="4" id="KW-1185">Reference proteome</keyword>
<feature type="region of interest" description="Disordered" evidence="1">
    <location>
        <begin position="121"/>
        <end position="174"/>
    </location>
</feature>
<dbReference type="Pfam" id="PF00069">
    <property type="entry name" value="Pkinase"/>
    <property type="match status" value="1"/>
</dbReference>
<feature type="region of interest" description="Disordered" evidence="1">
    <location>
        <begin position="390"/>
        <end position="417"/>
    </location>
</feature>
<protein>
    <recommendedName>
        <fullName evidence="2">Protein kinase domain-containing protein</fullName>
    </recommendedName>
</protein>
<dbReference type="InterPro" id="IPR024104">
    <property type="entry name" value="Tribbles/Ser_Thr_kinase_40"/>
</dbReference>
<name>A0A8H7EMU5_9FUNG</name>
<dbReference type="SUPFAM" id="SSF56112">
    <property type="entry name" value="Protein kinase-like (PK-like)"/>
    <property type="match status" value="1"/>
</dbReference>
<comment type="caution">
    <text evidence="3">The sequence shown here is derived from an EMBL/GenBank/DDBJ whole genome shotgun (WGS) entry which is preliminary data.</text>
</comment>
<dbReference type="GO" id="GO:0032436">
    <property type="term" value="P:positive regulation of proteasomal ubiquitin-dependent protein catabolic process"/>
    <property type="evidence" value="ECO:0007669"/>
    <property type="project" value="TreeGrafter"/>
</dbReference>
<gene>
    <name evidence="3" type="ORF">EC973_003889</name>
</gene>
<dbReference type="GO" id="GO:0005524">
    <property type="term" value="F:ATP binding"/>
    <property type="evidence" value="ECO:0007669"/>
    <property type="project" value="InterPro"/>
</dbReference>
<feature type="compositionally biased region" description="Low complexity" evidence="1">
    <location>
        <begin position="141"/>
        <end position="159"/>
    </location>
</feature>
<dbReference type="AlphaFoldDB" id="A0A8H7EMU5"/>
<feature type="region of interest" description="Disordered" evidence="1">
    <location>
        <begin position="34"/>
        <end position="104"/>
    </location>
</feature>
<dbReference type="GO" id="GO:0004672">
    <property type="term" value="F:protein kinase activity"/>
    <property type="evidence" value="ECO:0007669"/>
    <property type="project" value="InterPro"/>
</dbReference>
<dbReference type="PANTHER" id="PTHR22961">
    <property type="entry name" value="SER/THR PROTEIN KINASE-TRB"/>
    <property type="match status" value="1"/>
</dbReference>
<dbReference type="InterPro" id="IPR011009">
    <property type="entry name" value="Kinase-like_dom_sf"/>
</dbReference>
<dbReference type="Gene3D" id="1.10.510.10">
    <property type="entry name" value="Transferase(Phosphotransferase) domain 1"/>
    <property type="match status" value="1"/>
</dbReference>
<feature type="compositionally biased region" description="Polar residues" evidence="1">
    <location>
        <begin position="68"/>
        <end position="88"/>
    </location>
</feature>
<organism evidence="3 4">
    <name type="scientific">Apophysomyces ossiformis</name>
    <dbReference type="NCBI Taxonomy" id="679940"/>
    <lineage>
        <taxon>Eukaryota</taxon>
        <taxon>Fungi</taxon>
        <taxon>Fungi incertae sedis</taxon>
        <taxon>Mucoromycota</taxon>
        <taxon>Mucoromycotina</taxon>
        <taxon>Mucoromycetes</taxon>
        <taxon>Mucorales</taxon>
        <taxon>Mucorineae</taxon>
        <taxon>Mucoraceae</taxon>
        <taxon>Apophysomyces</taxon>
    </lineage>
</organism>
<feature type="compositionally biased region" description="Basic residues" evidence="1">
    <location>
        <begin position="406"/>
        <end position="417"/>
    </location>
</feature>
<proteinExistence type="predicted"/>
<dbReference type="GO" id="GO:0031434">
    <property type="term" value="F:mitogen-activated protein kinase kinase binding"/>
    <property type="evidence" value="ECO:0007669"/>
    <property type="project" value="TreeGrafter"/>
</dbReference>
<feature type="compositionally biased region" description="Polar residues" evidence="1">
    <location>
        <begin position="34"/>
        <end position="49"/>
    </location>
</feature>
<feature type="compositionally biased region" description="Pro residues" evidence="1">
    <location>
        <begin position="349"/>
        <end position="366"/>
    </location>
</feature>
<dbReference type="PROSITE" id="PS50011">
    <property type="entry name" value="PROTEIN_KINASE_DOM"/>
    <property type="match status" value="1"/>
</dbReference>
<dbReference type="OrthoDB" id="410920at2759"/>
<dbReference type="GO" id="GO:0005634">
    <property type="term" value="C:nucleus"/>
    <property type="evidence" value="ECO:0007669"/>
    <property type="project" value="TreeGrafter"/>
</dbReference>
<reference evidence="3" key="1">
    <citation type="submission" date="2020-01" db="EMBL/GenBank/DDBJ databases">
        <title>Genome Sequencing of Three Apophysomyces-Like Fungal Strains Confirms a Novel Fungal Genus in the Mucoromycota with divergent Burkholderia-like Endosymbiotic Bacteria.</title>
        <authorList>
            <person name="Stajich J.E."/>
            <person name="Macias A.M."/>
            <person name="Carter-House D."/>
            <person name="Lovett B."/>
            <person name="Kasson L.R."/>
            <person name="Berry K."/>
            <person name="Grigoriev I."/>
            <person name="Chang Y."/>
            <person name="Spatafora J."/>
            <person name="Kasson M.T."/>
        </authorList>
    </citation>
    <scope>NUCLEOTIDE SEQUENCE</scope>
    <source>
        <strain evidence="3">NRRL A-21654</strain>
    </source>
</reference>
<dbReference type="EMBL" id="JABAYA010000221">
    <property type="protein sequence ID" value="KAF7721976.1"/>
    <property type="molecule type" value="Genomic_DNA"/>
</dbReference>
<evidence type="ECO:0000313" key="3">
    <source>
        <dbReference type="EMBL" id="KAF7721976.1"/>
    </source>
</evidence>
<accession>A0A8H7EMU5</accession>
<evidence type="ECO:0000313" key="4">
    <source>
        <dbReference type="Proteomes" id="UP000605846"/>
    </source>
</evidence>
<feature type="domain" description="Protein kinase" evidence="2">
    <location>
        <begin position="75"/>
        <end position="330"/>
    </location>
</feature>